<evidence type="ECO:0000313" key="3">
    <source>
        <dbReference type="EMBL" id="GFY62579.1"/>
    </source>
</evidence>
<proteinExistence type="predicted"/>
<reference evidence="3" key="1">
    <citation type="submission" date="2020-08" db="EMBL/GenBank/DDBJ databases">
        <title>Multicomponent nature underlies the extraordinary mechanical properties of spider dragline silk.</title>
        <authorList>
            <person name="Kono N."/>
            <person name="Nakamura H."/>
            <person name="Mori M."/>
            <person name="Yoshida Y."/>
            <person name="Ohtoshi R."/>
            <person name="Malay A.D."/>
            <person name="Moran D.A.P."/>
            <person name="Tomita M."/>
            <person name="Numata K."/>
            <person name="Arakawa K."/>
        </authorList>
    </citation>
    <scope>NUCLEOTIDE SEQUENCE</scope>
</reference>
<name>A0A8X6Y451_9ARAC</name>
<sequence length="86" mass="9366">MPPLPKSQKENEKRNEIKQANAAKITSGLSFAQAIIGKNSQQRAPCGNESSTSNVNNSKNNGLNLEALMQPIAMTEISPSYKQYSK</sequence>
<accession>A0A8X6Y451</accession>
<dbReference type="AlphaFoldDB" id="A0A8X6Y451"/>
<dbReference type="EMBL" id="BMAV01014304">
    <property type="protein sequence ID" value="GFY62579.1"/>
    <property type="molecule type" value="Genomic_DNA"/>
</dbReference>
<evidence type="ECO:0000313" key="2">
    <source>
        <dbReference type="EMBL" id="GFY50754.1"/>
    </source>
</evidence>
<evidence type="ECO:0000313" key="4">
    <source>
        <dbReference type="Proteomes" id="UP000886998"/>
    </source>
</evidence>
<keyword evidence="4" id="KW-1185">Reference proteome</keyword>
<gene>
    <name evidence="3" type="ORF">TNIN_128101</name>
    <name evidence="2" type="ORF">TNIN_378581</name>
</gene>
<dbReference type="EMBL" id="BMAV01007684">
    <property type="protein sequence ID" value="GFY50754.1"/>
    <property type="molecule type" value="Genomic_DNA"/>
</dbReference>
<feature type="region of interest" description="Disordered" evidence="1">
    <location>
        <begin position="40"/>
        <end position="62"/>
    </location>
</feature>
<organism evidence="3 4">
    <name type="scientific">Trichonephila inaurata madagascariensis</name>
    <dbReference type="NCBI Taxonomy" id="2747483"/>
    <lineage>
        <taxon>Eukaryota</taxon>
        <taxon>Metazoa</taxon>
        <taxon>Ecdysozoa</taxon>
        <taxon>Arthropoda</taxon>
        <taxon>Chelicerata</taxon>
        <taxon>Arachnida</taxon>
        <taxon>Araneae</taxon>
        <taxon>Araneomorphae</taxon>
        <taxon>Entelegynae</taxon>
        <taxon>Araneoidea</taxon>
        <taxon>Nephilidae</taxon>
        <taxon>Trichonephila</taxon>
        <taxon>Trichonephila inaurata</taxon>
    </lineage>
</organism>
<dbReference type="Proteomes" id="UP000886998">
    <property type="component" value="Unassembled WGS sequence"/>
</dbReference>
<evidence type="ECO:0000256" key="1">
    <source>
        <dbReference type="SAM" id="MobiDB-lite"/>
    </source>
</evidence>
<protein>
    <submittedName>
        <fullName evidence="3">Uncharacterized protein</fullName>
    </submittedName>
</protein>
<comment type="caution">
    <text evidence="3">The sequence shown here is derived from an EMBL/GenBank/DDBJ whole genome shotgun (WGS) entry which is preliminary data.</text>
</comment>
<feature type="compositionally biased region" description="Low complexity" evidence="1">
    <location>
        <begin position="48"/>
        <end position="62"/>
    </location>
</feature>